<dbReference type="AlphaFoldDB" id="A0A6N7V1U9"/>
<keyword evidence="2" id="KW-1185">Reference proteome</keyword>
<evidence type="ECO:0000313" key="2">
    <source>
        <dbReference type="Proteomes" id="UP000434241"/>
    </source>
</evidence>
<accession>A0A6N7V1U9</accession>
<organism evidence="1 2">
    <name type="scientific">Holdemanella porci</name>
    <dbReference type="NCBI Taxonomy" id="2652276"/>
    <lineage>
        <taxon>Bacteria</taxon>
        <taxon>Bacillati</taxon>
        <taxon>Bacillota</taxon>
        <taxon>Erysipelotrichia</taxon>
        <taxon>Erysipelotrichales</taxon>
        <taxon>Erysipelotrichaceae</taxon>
        <taxon>Holdemanella</taxon>
    </lineage>
</organism>
<dbReference type="RefSeq" id="WP_154555758.1">
    <property type="nucleotide sequence ID" value="NZ_VUMR01000014.1"/>
</dbReference>
<comment type="caution">
    <text evidence="1">The sequence shown here is derived from an EMBL/GenBank/DDBJ whole genome shotgun (WGS) entry which is preliminary data.</text>
</comment>
<sequence length="123" mass="14667">MKKLDVEFELFRKRVYNLEIRSFYLLLLNRGCDIKTLRALFSDVDEKLALKMSGMFYHAQSDRVQEVLEKVIKQEKTNARMDCFEKLFEKGIDMFEALELIGISQNDIELINDAAYVWQYKRL</sequence>
<name>A0A6N7V1U9_9FIRM</name>
<protein>
    <submittedName>
        <fullName evidence="1">Uncharacterized protein</fullName>
    </submittedName>
</protein>
<proteinExistence type="predicted"/>
<dbReference type="GeneID" id="93158478"/>
<reference evidence="1 2" key="1">
    <citation type="submission" date="2019-08" db="EMBL/GenBank/DDBJ databases">
        <title>In-depth cultivation of the pig gut microbiome towards novel bacterial diversity and tailored functional studies.</title>
        <authorList>
            <person name="Wylensek D."/>
            <person name="Hitch T.C.A."/>
            <person name="Clavel T."/>
        </authorList>
    </citation>
    <scope>NUCLEOTIDE SEQUENCE [LARGE SCALE GENOMIC DNA]</scope>
    <source>
        <strain evidence="1 2">LKV-472-APC-3</strain>
    </source>
</reference>
<evidence type="ECO:0000313" key="1">
    <source>
        <dbReference type="EMBL" id="MSS56100.1"/>
    </source>
</evidence>
<gene>
    <name evidence="1" type="ORF">FYJ55_04110</name>
</gene>
<dbReference type="EMBL" id="VUMR01000014">
    <property type="protein sequence ID" value="MSS56100.1"/>
    <property type="molecule type" value="Genomic_DNA"/>
</dbReference>
<dbReference type="Proteomes" id="UP000434241">
    <property type="component" value="Unassembled WGS sequence"/>
</dbReference>